<accession>A0ABW4BKC5</accession>
<dbReference type="Gene3D" id="3.40.50.2300">
    <property type="match status" value="2"/>
</dbReference>
<dbReference type="InterPro" id="IPR000843">
    <property type="entry name" value="HTH_LacI"/>
</dbReference>
<dbReference type="PANTHER" id="PTHR30146">
    <property type="entry name" value="LACI-RELATED TRANSCRIPTIONAL REPRESSOR"/>
    <property type="match status" value="1"/>
</dbReference>
<organism evidence="6 7">
    <name type="scientific">Lapidilactobacillus gannanensis</name>
    <dbReference type="NCBI Taxonomy" id="2486002"/>
    <lineage>
        <taxon>Bacteria</taxon>
        <taxon>Bacillati</taxon>
        <taxon>Bacillota</taxon>
        <taxon>Bacilli</taxon>
        <taxon>Lactobacillales</taxon>
        <taxon>Lactobacillaceae</taxon>
        <taxon>Lapidilactobacillus</taxon>
    </lineage>
</organism>
<dbReference type="InterPro" id="IPR046335">
    <property type="entry name" value="LacI/GalR-like_sensor"/>
</dbReference>
<evidence type="ECO:0000256" key="2">
    <source>
        <dbReference type="ARBA" id="ARBA00023015"/>
    </source>
</evidence>
<dbReference type="PROSITE" id="PS50932">
    <property type="entry name" value="HTH_LACI_2"/>
    <property type="match status" value="1"/>
</dbReference>
<dbReference type="CDD" id="cd06267">
    <property type="entry name" value="PBP1_LacI_sugar_binding-like"/>
    <property type="match status" value="1"/>
</dbReference>
<keyword evidence="2" id="KW-0805">Transcription regulation</keyword>
<feature type="domain" description="HTH lacI-type" evidence="5">
    <location>
        <begin position="2"/>
        <end position="56"/>
    </location>
</feature>
<evidence type="ECO:0000256" key="3">
    <source>
        <dbReference type="ARBA" id="ARBA00023125"/>
    </source>
</evidence>
<keyword evidence="3 6" id="KW-0238">DNA-binding</keyword>
<evidence type="ECO:0000313" key="7">
    <source>
        <dbReference type="Proteomes" id="UP001597191"/>
    </source>
</evidence>
<evidence type="ECO:0000259" key="5">
    <source>
        <dbReference type="PROSITE" id="PS50932"/>
    </source>
</evidence>
<dbReference type="PANTHER" id="PTHR30146:SF148">
    <property type="entry name" value="HTH-TYPE TRANSCRIPTIONAL REPRESSOR PURR-RELATED"/>
    <property type="match status" value="1"/>
</dbReference>
<comment type="caution">
    <text evidence="6">The sequence shown here is derived from an EMBL/GenBank/DDBJ whole genome shotgun (WGS) entry which is preliminary data.</text>
</comment>
<keyword evidence="7" id="KW-1185">Reference proteome</keyword>
<dbReference type="InterPro" id="IPR010982">
    <property type="entry name" value="Lambda_DNA-bd_dom_sf"/>
</dbReference>
<proteinExistence type="predicted"/>
<name>A0ABW4BKC5_9LACO</name>
<dbReference type="SMART" id="SM00354">
    <property type="entry name" value="HTH_LACI"/>
    <property type="match status" value="1"/>
</dbReference>
<keyword evidence="1" id="KW-0678">Repressor</keyword>
<evidence type="ECO:0000256" key="1">
    <source>
        <dbReference type="ARBA" id="ARBA00022491"/>
    </source>
</evidence>
<protein>
    <submittedName>
        <fullName evidence="6">LacI family DNA-binding transcriptional regulator</fullName>
    </submittedName>
</protein>
<dbReference type="Proteomes" id="UP001597191">
    <property type="component" value="Unassembled WGS sequence"/>
</dbReference>
<dbReference type="Pfam" id="PF13377">
    <property type="entry name" value="Peripla_BP_3"/>
    <property type="match status" value="1"/>
</dbReference>
<evidence type="ECO:0000313" key="6">
    <source>
        <dbReference type="EMBL" id="MFD1410286.1"/>
    </source>
</evidence>
<keyword evidence="4" id="KW-0804">Transcription</keyword>
<sequence length="324" mass="35732">MVGIREIAKNAGVSISTVSYALNGSSKVTEETRDRILAIAKELHYTPNIAGRTLKKQKTNIIGMYVTDFGGEFYSHMIDGVASVLKQHHYELIVGTGGGRSRSFISQRFVDGAIILDANFTDDLIHNYADDGSKLVVMDREMKNKNVRHVLLDNAEGARQAIAALNDANVDHFVLVTGPTDSFDSRIRLQAAIKQVEQMTGKTILVIPSDFTIAGGHRAAKSIIEMSLHNIGIFALNDEMAIGLYEEFTANQVIVGQYVKIIGFDNDMLGQYLRPQLTTVDYSKHHWGEVAAETLISLLEGDKVDNQFIHTKVIHRGSLGESQN</sequence>
<dbReference type="Pfam" id="PF00356">
    <property type="entry name" value="LacI"/>
    <property type="match status" value="1"/>
</dbReference>
<dbReference type="RefSeq" id="WP_125646816.1">
    <property type="nucleotide sequence ID" value="NZ_JBHTOH010000014.1"/>
</dbReference>
<evidence type="ECO:0000256" key="4">
    <source>
        <dbReference type="ARBA" id="ARBA00023163"/>
    </source>
</evidence>
<dbReference type="Gene3D" id="1.10.260.40">
    <property type="entry name" value="lambda repressor-like DNA-binding domains"/>
    <property type="match status" value="1"/>
</dbReference>
<reference evidence="7" key="1">
    <citation type="journal article" date="2019" name="Int. J. Syst. Evol. Microbiol.">
        <title>The Global Catalogue of Microorganisms (GCM) 10K type strain sequencing project: providing services to taxonomists for standard genome sequencing and annotation.</title>
        <authorList>
            <consortium name="The Broad Institute Genomics Platform"/>
            <consortium name="The Broad Institute Genome Sequencing Center for Infectious Disease"/>
            <person name="Wu L."/>
            <person name="Ma J."/>
        </authorList>
    </citation>
    <scope>NUCLEOTIDE SEQUENCE [LARGE SCALE GENOMIC DNA]</scope>
    <source>
        <strain evidence="7">CCM 8937</strain>
    </source>
</reference>
<dbReference type="PROSITE" id="PS00356">
    <property type="entry name" value="HTH_LACI_1"/>
    <property type="match status" value="1"/>
</dbReference>
<gene>
    <name evidence="6" type="ORF">ACFQ4R_01435</name>
</gene>
<dbReference type="SUPFAM" id="SSF53822">
    <property type="entry name" value="Periplasmic binding protein-like I"/>
    <property type="match status" value="1"/>
</dbReference>
<dbReference type="CDD" id="cd01392">
    <property type="entry name" value="HTH_LacI"/>
    <property type="match status" value="1"/>
</dbReference>
<dbReference type="InterPro" id="IPR028082">
    <property type="entry name" value="Peripla_BP_I"/>
</dbReference>
<dbReference type="SUPFAM" id="SSF47413">
    <property type="entry name" value="lambda repressor-like DNA-binding domains"/>
    <property type="match status" value="1"/>
</dbReference>
<dbReference type="EMBL" id="JBHTOH010000014">
    <property type="protein sequence ID" value="MFD1410286.1"/>
    <property type="molecule type" value="Genomic_DNA"/>
</dbReference>
<dbReference type="GO" id="GO:0003677">
    <property type="term" value="F:DNA binding"/>
    <property type="evidence" value="ECO:0007669"/>
    <property type="project" value="UniProtKB-KW"/>
</dbReference>